<reference evidence="3 4" key="2">
    <citation type="submission" date="2024-08" db="EMBL/GenBank/DDBJ databases">
        <title>Phylogenomic analyses of a clade within the roseobacter group suggest taxonomic reassignments of species of the genera Aestuariivita, Citreicella, Loktanella, Nautella, Pelagibaca, Ruegeria, Thalassobius, Thiobacimonas and Tropicibacter, and the proposal o.</title>
        <authorList>
            <person name="Jeon C.O."/>
        </authorList>
    </citation>
    <scope>NUCLEOTIDE SEQUENCE [LARGE SCALE GENOMIC DNA]</scope>
    <source>
        <strain evidence="3 4">SS1-5</strain>
    </source>
</reference>
<keyword evidence="1" id="KW-1133">Transmembrane helix</keyword>
<evidence type="ECO:0000313" key="3">
    <source>
        <dbReference type="EMBL" id="WZU66039.2"/>
    </source>
</evidence>
<proteinExistence type="predicted"/>
<keyword evidence="4" id="KW-1185">Reference proteome</keyword>
<keyword evidence="3" id="KW-0378">Hydrolase</keyword>
<dbReference type="InterPro" id="IPR005135">
    <property type="entry name" value="Endo/exonuclease/phosphatase"/>
</dbReference>
<dbReference type="GO" id="GO:0004519">
    <property type="term" value="F:endonuclease activity"/>
    <property type="evidence" value="ECO:0007669"/>
    <property type="project" value="UniProtKB-KW"/>
</dbReference>
<evidence type="ECO:0000259" key="2">
    <source>
        <dbReference type="Pfam" id="PF03372"/>
    </source>
</evidence>
<dbReference type="EMBL" id="CP151767">
    <property type="protein sequence ID" value="WZU66039.2"/>
    <property type="molecule type" value="Genomic_DNA"/>
</dbReference>
<sequence length="287" mass="31006">MKVLRWGLRLGLLVIAATTLVGFAGRLHPAADSVSLLRFPFGLLCLLGILVNWGAVVRLAVTGVGVAAAITTLPYFVMQHEGGSLRVYTKNVWYRNAELPALAADIMESDADVVLLQEVSTRNDQLLALLAEGYPHQHLCRSARWSGIAVLSRAPFLQTACTDGRAATAAQIMHDDSPVWVVSTHLFWPHPYNNAGATASVIRMIAAFDGPMVIGGDFNIFPWAASIGQIRQVADLRTAGPLRATYHLQGTPLFLDHLHGPGGGAVRYRPYLGSDHRGVVGDMRLTP</sequence>
<dbReference type="AlphaFoldDB" id="A0AAN0M771"/>
<feature type="transmembrane region" description="Helical" evidence="1">
    <location>
        <begin position="36"/>
        <end position="53"/>
    </location>
</feature>
<keyword evidence="3" id="KW-0255">Endonuclease</keyword>
<keyword evidence="3" id="KW-0540">Nuclease</keyword>
<reference evidence="4" key="1">
    <citation type="submission" date="2024-04" db="EMBL/GenBank/DDBJ databases">
        <title>Phylogenomic analyses of a clade within the roseobacter group suggest taxonomic reassignments of species of the genera Aestuariivita, Citreicella, Loktanella, Nautella, Pelagibaca, Ruegeria, Thalassobius, Thiobacimonas and Tropicibacter, and the proposal o.</title>
        <authorList>
            <person name="Jeon C.O."/>
        </authorList>
    </citation>
    <scope>NUCLEOTIDE SEQUENCE [LARGE SCALE GENOMIC DNA]</scope>
    <source>
        <strain evidence="4">SS1-5</strain>
    </source>
</reference>
<dbReference type="KEGG" id="yrh:AABB31_13205"/>
<keyword evidence="1" id="KW-0472">Membrane</keyword>
<dbReference type="Gene3D" id="3.60.10.10">
    <property type="entry name" value="Endonuclease/exonuclease/phosphatase"/>
    <property type="match status" value="1"/>
</dbReference>
<feature type="transmembrane region" description="Helical" evidence="1">
    <location>
        <begin position="59"/>
        <end position="78"/>
    </location>
</feature>
<feature type="transmembrane region" description="Helical" evidence="1">
    <location>
        <begin position="6"/>
        <end position="24"/>
    </location>
</feature>
<dbReference type="InterPro" id="IPR036691">
    <property type="entry name" value="Endo/exonu/phosph_ase_sf"/>
</dbReference>
<evidence type="ECO:0000256" key="1">
    <source>
        <dbReference type="SAM" id="Phobius"/>
    </source>
</evidence>
<evidence type="ECO:0000313" key="4">
    <source>
        <dbReference type="Proteomes" id="UP001470809"/>
    </source>
</evidence>
<dbReference type="SUPFAM" id="SSF56219">
    <property type="entry name" value="DNase I-like"/>
    <property type="match status" value="1"/>
</dbReference>
<feature type="domain" description="Endonuclease/exonuclease/phosphatase" evidence="2">
    <location>
        <begin position="91"/>
        <end position="262"/>
    </location>
</feature>
<accession>A0AAN0M771</accession>
<dbReference type="Proteomes" id="UP001470809">
    <property type="component" value="Chromosome"/>
</dbReference>
<organism evidence="3 4">
    <name type="scientific">Yoonia rhodophyticola</name>
    <dbReference type="NCBI Taxonomy" id="3137370"/>
    <lineage>
        <taxon>Bacteria</taxon>
        <taxon>Pseudomonadati</taxon>
        <taxon>Pseudomonadota</taxon>
        <taxon>Alphaproteobacteria</taxon>
        <taxon>Rhodobacterales</taxon>
        <taxon>Paracoccaceae</taxon>
        <taxon>Yoonia</taxon>
    </lineage>
</organism>
<name>A0AAN0M771_9RHOB</name>
<gene>
    <name evidence="3" type="ORF">AABB31_13205</name>
</gene>
<keyword evidence="1" id="KW-0812">Transmembrane</keyword>
<dbReference type="RefSeq" id="WP_373635523.1">
    <property type="nucleotide sequence ID" value="NZ_CP151767.2"/>
</dbReference>
<protein>
    <submittedName>
        <fullName evidence="3">Endonuclease/exonuclease/phosphatase family protein</fullName>
    </submittedName>
</protein>
<dbReference type="Pfam" id="PF03372">
    <property type="entry name" value="Exo_endo_phos"/>
    <property type="match status" value="1"/>
</dbReference>